<dbReference type="STRING" id="1429867.A0A0G4PUH3"/>
<organism evidence="3 4">
    <name type="scientific">Penicillium camemberti (strain FM 013)</name>
    <dbReference type="NCBI Taxonomy" id="1429867"/>
    <lineage>
        <taxon>Eukaryota</taxon>
        <taxon>Fungi</taxon>
        <taxon>Dikarya</taxon>
        <taxon>Ascomycota</taxon>
        <taxon>Pezizomycotina</taxon>
        <taxon>Eurotiomycetes</taxon>
        <taxon>Eurotiomycetidae</taxon>
        <taxon>Eurotiales</taxon>
        <taxon>Aspergillaceae</taxon>
        <taxon>Penicillium</taxon>
    </lineage>
</organism>
<evidence type="ECO:0000259" key="2">
    <source>
        <dbReference type="PROSITE" id="PS51253"/>
    </source>
</evidence>
<sequence length="243" mass="27722">MPPIRSRSSSNSAEQEGRILLAIQAIKNQEIHNTALAARTFNIPRSRLRHRINGIQHRASSRANSRKLTAIEEGSLQKWILSMDYRGAAPRPSMVREMADLLLAQRGTTPVPSVGENWVTKFVKRHPLLSSRFSKRYNYERAKCETRKSLGSGLIWFKKRSFNLESTPILHLRVYAAAVEIYFHRLKDAMRAVIASMGALFDHDQFAAFIRELYAKNTYRSLRAPAIDVITANLQKFKVVTLT</sequence>
<reference evidence="3 4" key="1">
    <citation type="journal article" date="2014" name="Nat. Commun.">
        <title>Multiple recent horizontal transfers of a large genomic region in cheese making fungi.</title>
        <authorList>
            <person name="Cheeseman K."/>
            <person name="Ropars J."/>
            <person name="Renault P."/>
            <person name="Dupont J."/>
            <person name="Gouzy J."/>
            <person name="Branca A."/>
            <person name="Abraham A.L."/>
            <person name="Ceppi M."/>
            <person name="Conseiller E."/>
            <person name="Debuchy R."/>
            <person name="Malagnac F."/>
            <person name="Goarin A."/>
            <person name="Silar P."/>
            <person name="Lacoste S."/>
            <person name="Sallet E."/>
            <person name="Bensimon A."/>
            <person name="Giraud T."/>
            <person name="Brygoo Y."/>
        </authorList>
    </citation>
    <scope>NUCLEOTIDE SEQUENCE [LARGE SCALE GENOMIC DNA]</scope>
    <source>
        <strain evidence="4">FM 013</strain>
    </source>
</reference>
<dbReference type="GO" id="GO:0003677">
    <property type="term" value="F:DNA binding"/>
    <property type="evidence" value="ECO:0007669"/>
    <property type="project" value="UniProtKB-KW"/>
</dbReference>
<dbReference type="AlphaFoldDB" id="A0A0G4PUH3"/>
<evidence type="ECO:0000256" key="1">
    <source>
        <dbReference type="ARBA" id="ARBA00023125"/>
    </source>
</evidence>
<dbReference type="Proteomes" id="UP000053732">
    <property type="component" value="Unassembled WGS sequence"/>
</dbReference>
<dbReference type="SUPFAM" id="SSF46689">
    <property type="entry name" value="Homeodomain-like"/>
    <property type="match status" value="1"/>
</dbReference>
<dbReference type="Gene3D" id="1.10.10.60">
    <property type="entry name" value="Homeodomain-like"/>
    <property type="match status" value="1"/>
</dbReference>
<dbReference type="InterPro" id="IPR009057">
    <property type="entry name" value="Homeodomain-like_sf"/>
</dbReference>
<gene>
    <name evidence="3" type="ORF">PCAMFM013_S043g000043</name>
</gene>
<name>A0A0G4PUH3_PENC3</name>
<protein>
    <submittedName>
        <fullName evidence="3">Pogo transposase / Cenp-B / PDC2, DNA-binding HTH domain</fullName>
    </submittedName>
</protein>
<evidence type="ECO:0000313" key="3">
    <source>
        <dbReference type="EMBL" id="CRL30048.1"/>
    </source>
</evidence>
<keyword evidence="4" id="KW-1185">Reference proteome</keyword>
<dbReference type="EMBL" id="HG793176">
    <property type="protein sequence ID" value="CRL30048.1"/>
    <property type="molecule type" value="Genomic_DNA"/>
</dbReference>
<feature type="domain" description="HTH CENPB-type" evidence="2">
    <location>
        <begin position="60"/>
        <end position="132"/>
    </location>
</feature>
<dbReference type="PROSITE" id="PS51253">
    <property type="entry name" value="HTH_CENPB"/>
    <property type="match status" value="1"/>
</dbReference>
<dbReference type="SMART" id="SM00674">
    <property type="entry name" value="CENPB"/>
    <property type="match status" value="1"/>
</dbReference>
<proteinExistence type="predicted"/>
<evidence type="ECO:0000313" key="4">
    <source>
        <dbReference type="Proteomes" id="UP000053732"/>
    </source>
</evidence>
<dbReference type="InterPro" id="IPR006600">
    <property type="entry name" value="HTH_CenpB_DNA-bd_dom"/>
</dbReference>
<keyword evidence="1 3" id="KW-0238">DNA-binding</keyword>
<dbReference type="Pfam" id="PF03221">
    <property type="entry name" value="HTH_Tnp_Tc5"/>
    <property type="match status" value="1"/>
</dbReference>
<accession>A0A0G4PUH3</accession>